<protein>
    <submittedName>
        <fullName evidence="1">Uncharacterized protein</fullName>
    </submittedName>
</protein>
<dbReference type="AlphaFoldDB" id="A0A2Z6ILF1"/>
<keyword evidence="2" id="KW-1185">Reference proteome</keyword>
<organism evidence="1 2">
    <name type="scientific">Acidithiobacillus ferridurans</name>
    <dbReference type="NCBI Taxonomy" id="1232575"/>
    <lineage>
        <taxon>Bacteria</taxon>
        <taxon>Pseudomonadati</taxon>
        <taxon>Pseudomonadota</taxon>
        <taxon>Acidithiobacillia</taxon>
        <taxon>Acidithiobacillales</taxon>
        <taxon>Acidithiobacillaceae</taxon>
        <taxon>Acidithiobacillus</taxon>
    </lineage>
</organism>
<evidence type="ECO:0000313" key="2">
    <source>
        <dbReference type="Proteomes" id="UP000280188"/>
    </source>
</evidence>
<proteinExistence type="predicted"/>
<dbReference type="EMBL" id="AP018795">
    <property type="protein sequence ID" value="BBF66372.1"/>
    <property type="molecule type" value="Genomic_DNA"/>
</dbReference>
<dbReference type="RefSeq" id="WP_172959378.1">
    <property type="nucleotide sequence ID" value="NZ_AP018795.1"/>
</dbReference>
<dbReference type="Proteomes" id="UP000280188">
    <property type="component" value="Chromosome"/>
</dbReference>
<evidence type="ECO:0000313" key="1">
    <source>
        <dbReference type="EMBL" id="BBF66372.1"/>
    </source>
</evidence>
<name>A0A2Z6ILF1_ACIFI</name>
<accession>A0A2Z6ILF1</accession>
<gene>
    <name evidence="1" type="ORF">AFERRID_25900</name>
</gene>
<reference evidence="1 2" key="1">
    <citation type="journal article" date="2018" name="Microbiol. Resour. Announc.">
        <title>Complete Genome Sequence of Acidithiobacillus ferridurans JCM 18981.</title>
        <authorList>
            <person name="Miyauchi T."/>
            <person name="Kouzuma A."/>
            <person name="Abe T."/>
            <person name="Watanabe K."/>
        </authorList>
    </citation>
    <scope>NUCLEOTIDE SEQUENCE [LARGE SCALE GENOMIC DNA]</scope>
    <source>
        <strain evidence="2">ATCC 33020 / DSM 29468 / JCM 18981 / 11Fe</strain>
    </source>
</reference>
<sequence length="122" mass="13786">MPIELSPIIPLIQNLDVLVRNNCMGLGTAIRRQQRIGGWNRHFVLTTLDRSLVCPLPVLQITRKAMRDMDIPPLIAAHHPDVVAMLYEDMDNVAWCIRLDGPGMPLLQDDFFQAYAKIAVLV</sequence>
<dbReference type="KEGG" id="afj:AFERRID_25900"/>